<evidence type="ECO:0000256" key="3">
    <source>
        <dbReference type="ARBA" id="ARBA00015630"/>
    </source>
</evidence>
<dbReference type="InterPro" id="IPR002108">
    <property type="entry name" value="ADF-H"/>
</dbReference>
<dbReference type="SMART" id="SM00102">
    <property type="entry name" value="ADF"/>
    <property type="match status" value="1"/>
</dbReference>
<dbReference type="GO" id="GO:0016363">
    <property type="term" value="C:nuclear matrix"/>
    <property type="evidence" value="ECO:0007669"/>
    <property type="project" value="UniProtKB-SubCell"/>
</dbReference>
<evidence type="ECO:0000259" key="6">
    <source>
        <dbReference type="PROSITE" id="PS51263"/>
    </source>
</evidence>
<dbReference type="CDD" id="cd11286">
    <property type="entry name" value="ADF_cofilin_like"/>
    <property type="match status" value="1"/>
</dbReference>
<dbReference type="AlphaFoldDB" id="A0A366RAC8"/>
<dbReference type="Pfam" id="PF00241">
    <property type="entry name" value="Cofilin_ADF"/>
    <property type="match status" value="1"/>
</dbReference>
<evidence type="ECO:0000256" key="4">
    <source>
        <dbReference type="ARBA" id="ARBA00023203"/>
    </source>
</evidence>
<dbReference type="GeneID" id="41997670"/>
<comment type="caution">
    <text evidence="7">The sequence shown here is derived from an EMBL/GenBank/DDBJ whole genome shotgun (WGS) entry which is preliminary data.</text>
</comment>
<sequence>MASGVSVNSGCVDTYQALKLKKNHKFIIFNLSHDRTEIVVDQTSESSEWDDFTSSLPENEPRWAVYDFHYEGPDGGARNKLVFVSWSPDTAKIKAKMVFSSSRDALRRALVGIGAEIQATDYSDITYEEVLGKVSRVR</sequence>
<dbReference type="SUPFAM" id="SSF55753">
    <property type="entry name" value="Actin depolymerizing proteins"/>
    <property type="match status" value="1"/>
</dbReference>
<evidence type="ECO:0000256" key="1">
    <source>
        <dbReference type="ARBA" id="ARBA00004109"/>
    </source>
</evidence>
<dbReference type="PROSITE" id="PS51263">
    <property type="entry name" value="ADF_H"/>
    <property type="match status" value="1"/>
</dbReference>
<dbReference type="OrthoDB" id="10249245at2759"/>
<evidence type="ECO:0000256" key="5">
    <source>
        <dbReference type="ARBA" id="ARBA00032427"/>
    </source>
</evidence>
<organism evidence="7 8">
    <name type="scientific">Fusarium coffeatum</name>
    <dbReference type="NCBI Taxonomy" id="231269"/>
    <lineage>
        <taxon>Eukaryota</taxon>
        <taxon>Fungi</taxon>
        <taxon>Dikarya</taxon>
        <taxon>Ascomycota</taxon>
        <taxon>Pezizomycotina</taxon>
        <taxon>Sordariomycetes</taxon>
        <taxon>Hypocreomycetidae</taxon>
        <taxon>Hypocreales</taxon>
        <taxon>Nectriaceae</taxon>
        <taxon>Fusarium</taxon>
        <taxon>Fusarium incarnatum-equiseti species complex</taxon>
    </lineage>
</organism>
<dbReference type="PANTHER" id="PTHR11913">
    <property type="entry name" value="COFILIN-RELATED"/>
    <property type="match status" value="1"/>
</dbReference>
<dbReference type="InterPro" id="IPR017904">
    <property type="entry name" value="ADF/Cofilin"/>
</dbReference>
<accession>A0A366RAC8</accession>
<dbReference type="Gene3D" id="3.40.20.10">
    <property type="entry name" value="Severin"/>
    <property type="match status" value="1"/>
</dbReference>
<name>A0A366RAC8_9HYPO</name>
<dbReference type="GO" id="GO:0003779">
    <property type="term" value="F:actin binding"/>
    <property type="evidence" value="ECO:0007669"/>
    <property type="project" value="UniProtKB-KW"/>
</dbReference>
<gene>
    <name evidence="7" type="ORF">FIESC28_08236</name>
</gene>
<evidence type="ECO:0000256" key="2">
    <source>
        <dbReference type="ARBA" id="ARBA00006844"/>
    </source>
</evidence>
<proteinExistence type="inferred from homology"/>
<reference evidence="7 8" key="1">
    <citation type="submission" date="2018-06" db="EMBL/GenBank/DDBJ databases">
        <title>Fusarium incarnatum-equiseti species complex species 28.</title>
        <authorList>
            <person name="Gardiner D.M."/>
        </authorList>
    </citation>
    <scope>NUCLEOTIDE SEQUENCE [LARGE SCALE GENOMIC DNA]</scope>
    <source>
        <strain evidence="7 8">FIESC_28</strain>
    </source>
</reference>
<dbReference type="Proteomes" id="UP000253153">
    <property type="component" value="Unassembled WGS sequence"/>
</dbReference>
<keyword evidence="4" id="KW-0009">Actin-binding</keyword>
<protein>
    <recommendedName>
        <fullName evidence="3">Cofilin</fullName>
    </recommendedName>
    <alternativeName>
        <fullName evidence="5">Actin-depolymerizing factor 1</fullName>
    </alternativeName>
</protein>
<dbReference type="GO" id="GO:0030042">
    <property type="term" value="P:actin filament depolymerization"/>
    <property type="evidence" value="ECO:0007669"/>
    <property type="project" value="InterPro"/>
</dbReference>
<feature type="domain" description="ADF-H" evidence="6">
    <location>
        <begin position="2"/>
        <end position="135"/>
    </location>
</feature>
<dbReference type="RefSeq" id="XP_031013529.1">
    <property type="nucleotide sequence ID" value="XM_031162374.1"/>
</dbReference>
<evidence type="ECO:0000313" key="7">
    <source>
        <dbReference type="EMBL" id="RBR13270.1"/>
    </source>
</evidence>
<comment type="similarity">
    <text evidence="2">Belongs to the actin-binding proteins ADF family.</text>
</comment>
<dbReference type="EMBL" id="QKXC01000186">
    <property type="protein sequence ID" value="RBR13270.1"/>
    <property type="molecule type" value="Genomic_DNA"/>
</dbReference>
<evidence type="ECO:0000313" key="8">
    <source>
        <dbReference type="Proteomes" id="UP000253153"/>
    </source>
</evidence>
<dbReference type="InterPro" id="IPR029006">
    <property type="entry name" value="ADF-H/Gelsolin-like_dom_sf"/>
</dbReference>
<keyword evidence="8" id="KW-1185">Reference proteome</keyword>
<dbReference type="GO" id="GO:0015629">
    <property type="term" value="C:actin cytoskeleton"/>
    <property type="evidence" value="ECO:0007669"/>
    <property type="project" value="InterPro"/>
</dbReference>
<comment type="subcellular location">
    <subcellularLocation>
        <location evidence="1">Nucleus matrix</location>
    </subcellularLocation>
</comment>